<sequence length="52" mass="5950">MGHPHLWGPLPRYTSPPPTFGMRVMRNRIADGWGKNGGLDSERKKMWELETG</sequence>
<dbReference type="AlphaFoldDB" id="A0A4Y2DSY5"/>
<organism evidence="1 2">
    <name type="scientific">Araneus ventricosus</name>
    <name type="common">Orbweaver spider</name>
    <name type="synonym">Epeira ventricosa</name>
    <dbReference type="NCBI Taxonomy" id="182803"/>
    <lineage>
        <taxon>Eukaryota</taxon>
        <taxon>Metazoa</taxon>
        <taxon>Ecdysozoa</taxon>
        <taxon>Arthropoda</taxon>
        <taxon>Chelicerata</taxon>
        <taxon>Arachnida</taxon>
        <taxon>Araneae</taxon>
        <taxon>Araneomorphae</taxon>
        <taxon>Entelegynae</taxon>
        <taxon>Araneoidea</taxon>
        <taxon>Araneidae</taxon>
        <taxon>Araneus</taxon>
    </lineage>
</organism>
<proteinExistence type="predicted"/>
<comment type="caution">
    <text evidence="1">The sequence shown here is derived from an EMBL/GenBank/DDBJ whole genome shotgun (WGS) entry which is preliminary data.</text>
</comment>
<keyword evidence="2" id="KW-1185">Reference proteome</keyword>
<name>A0A4Y2DSY5_ARAVE</name>
<protein>
    <submittedName>
        <fullName evidence="1">Uncharacterized protein</fullName>
    </submittedName>
</protein>
<reference evidence="1 2" key="1">
    <citation type="journal article" date="2019" name="Sci. Rep.">
        <title>Orb-weaving spider Araneus ventricosus genome elucidates the spidroin gene catalogue.</title>
        <authorList>
            <person name="Kono N."/>
            <person name="Nakamura H."/>
            <person name="Ohtoshi R."/>
            <person name="Moran D.A.P."/>
            <person name="Shinohara A."/>
            <person name="Yoshida Y."/>
            <person name="Fujiwara M."/>
            <person name="Mori M."/>
            <person name="Tomita M."/>
            <person name="Arakawa K."/>
        </authorList>
    </citation>
    <scope>NUCLEOTIDE SEQUENCE [LARGE SCALE GENOMIC DNA]</scope>
</reference>
<evidence type="ECO:0000313" key="1">
    <source>
        <dbReference type="EMBL" id="GBM19950.1"/>
    </source>
</evidence>
<dbReference type="EMBL" id="BGPR01167846">
    <property type="protein sequence ID" value="GBM19950.1"/>
    <property type="molecule type" value="Genomic_DNA"/>
</dbReference>
<feature type="non-terminal residue" evidence="1">
    <location>
        <position position="52"/>
    </location>
</feature>
<gene>
    <name evidence="1" type="ORF">AVEN_66037_1</name>
</gene>
<evidence type="ECO:0000313" key="2">
    <source>
        <dbReference type="Proteomes" id="UP000499080"/>
    </source>
</evidence>
<accession>A0A4Y2DSY5</accession>
<dbReference type="Proteomes" id="UP000499080">
    <property type="component" value="Unassembled WGS sequence"/>
</dbReference>